<evidence type="ECO:0000256" key="7">
    <source>
        <dbReference type="SAM" id="MobiDB-lite"/>
    </source>
</evidence>
<dbReference type="PANTHER" id="PTHR34583">
    <property type="entry name" value="ANTIPORTER SUBUNIT MNHC2-RELATED"/>
    <property type="match status" value="1"/>
</dbReference>
<evidence type="ECO:0000256" key="3">
    <source>
        <dbReference type="ARBA" id="ARBA00022475"/>
    </source>
</evidence>
<gene>
    <name evidence="9" type="ORF">ODI_03583</name>
    <name evidence="10" type="ORF">ODI_R3166</name>
</gene>
<keyword evidence="5 8" id="KW-1133">Transmembrane helix</keyword>
<dbReference type="EMBL" id="LT907988">
    <property type="protein sequence ID" value="SOE51062.1"/>
    <property type="molecule type" value="Genomic_DNA"/>
</dbReference>
<dbReference type="Gene3D" id="1.10.287.3510">
    <property type="match status" value="1"/>
</dbReference>
<dbReference type="OrthoDB" id="9799219at2"/>
<reference evidence="9 11" key="1">
    <citation type="submission" date="2016-06" db="EMBL/GenBank/DDBJ databases">
        <authorList>
            <person name="Kjaerup R.B."/>
            <person name="Dalgaard T.S."/>
            <person name="Juul-Madsen H.R."/>
        </authorList>
    </citation>
    <scope>NUCLEOTIDE SEQUENCE [LARGE SCALE GENOMIC DNA]</scope>
    <source>
        <strain evidence="9">Orrdi1</strain>
    </source>
</reference>
<dbReference type="Proteomes" id="UP000078558">
    <property type="component" value="Chromosome I"/>
</dbReference>
<dbReference type="EMBL" id="FLRC01000030">
    <property type="protein sequence ID" value="SBT26239.1"/>
    <property type="molecule type" value="Genomic_DNA"/>
</dbReference>
<organism evidence="9 11">
    <name type="scientific">Orrella dioscoreae</name>
    <dbReference type="NCBI Taxonomy" id="1851544"/>
    <lineage>
        <taxon>Bacteria</taxon>
        <taxon>Pseudomonadati</taxon>
        <taxon>Pseudomonadota</taxon>
        <taxon>Betaproteobacteria</taxon>
        <taxon>Burkholderiales</taxon>
        <taxon>Alcaligenaceae</taxon>
        <taxon>Orrella</taxon>
    </lineage>
</organism>
<keyword evidence="11" id="KW-1185">Reference proteome</keyword>
<proteinExistence type="inferred from homology"/>
<evidence type="ECO:0000256" key="2">
    <source>
        <dbReference type="ARBA" id="ARBA00010388"/>
    </source>
</evidence>
<feature type="region of interest" description="Disordered" evidence="7">
    <location>
        <begin position="116"/>
        <end position="135"/>
    </location>
</feature>
<reference evidence="10 11" key="2">
    <citation type="submission" date="2017-08" db="EMBL/GenBank/DDBJ databases">
        <authorList>
            <person name="de Groot N.N."/>
        </authorList>
    </citation>
    <scope>NUCLEOTIDE SEQUENCE [LARGE SCALE GENOMIC DNA]</scope>
    <source>
        <strain evidence="10">Orrdi1</strain>
    </source>
</reference>
<feature type="transmembrane region" description="Helical" evidence="8">
    <location>
        <begin position="28"/>
        <end position="47"/>
    </location>
</feature>
<comment type="similarity">
    <text evidence="2">Belongs to the CPA3 antiporters (TC 2.A.63) subunit C family.</text>
</comment>
<feature type="transmembrane region" description="Helical" evidence="8">
    <location>
        <begin position="75"/>
        <end position="96"/>
    </location>
</feature>
<dbReference type="PANTHER" id="PTHR34583:SF2">
    <property type="entry name" value="ANTIPORTER SUBUNIT MNHC2-RELATED"/>
    <property type="match status" value="1"/>
</dbReference>
<evidence type="ECO:0000313" key="10">
    <source>
        <dbReference type="EMBL" id="SOE51062.1"/>
    </source>
</evidence>
<evidence type="ECO:0000256" key="5">
    <source>
        <dbReference type="ARBA" id="ARBA00022989"/>
    </source>
</evidence>
<dbReference type="InterPro" id="IPR050601">
    <property type="entry name" value="CPA3_antiporter_subunitC"/>
</dbReference>
<dbReference type="Pfam" id="PF00420">
    <property type="entry name" value="Oxidored_q2"/>
    <property type="match status" value="1"/>
</dbReference>
<sequence>MNLIYAAAISAIMALGLYLLLSRHVMRIAYGVMLVSATVNLCIFLAGRIGDNPPPIMSAGETALGTGAANPLPQALVLTAIVIGFSLVAFLVALALKTHRRLGTLDHRQLDQAEALGSPFSDASPTPAAGKEARP</sequence>
<accession>A0A1C3K400</accession>
<name>A0A1C3K400_9BURK</name>
<dbReference type="InterPro" id="IPR039428">
    <property type="entry name" value="NUOK/Mnh_C1-like"/>
</dbReference>
<comment type="subcellular location">
    <subcellularLocation>
        <location evidence="1">Cell membrane</location>
        <topology evidence="1">Multi-pass membrane protein</topology>
    </subcellularLocation>
</comment>
<feature type="transmembrane region" description="Helical" evidence="8">
    <location>
        <begin position="6"/>
        <end position="21"/>
    </location>
</feature>
<keyword evidence="4 8" id="KW-0812">Transmembrane</keyword>
<evidence type="ECO:0000313" key="11">
    <source>
        <dbReference type="Proteomes" id="UP000078558"/>
    </source>
</evidence>
<evidence type="ECO:0000313" key="9">
    <source>
        <dbReference type="EMBL" id="SBT26239.1"/>
    </source>
</evidence>
<keyword evidence="6 8" id="KW-0472">Membrane</keyword>
<keyword evidence="3" id="KW-1003">Cell membrane</keyword>
<dbReference type="KEGG" id="odi:ODI_R3166"/>
<dbReference type="RefSeq" id="WP_067755650.1">
    <property type="nucleotide sequence ID" value="NZ_LT907988.1"/>
</dbReference>
<evidence type="ECO:0000256" key="1">
    <source>
        <dbReference type="ARBA" id="ARBA00004651"/>
    </source>
</evidence>
<evidence type="ECO:0000256" key="8">
    <source>
        <dbReference type="SAM" id="Phobius"/>
    </source>
</evidence>
<dbReference type="GO" id="GO:0005886">
    <property type="term" value="C:plasma membrane"/>
    <property type="evidence" value="ECO:0007669"/>
    <property type="project" value="UniProtKB-SubCell"/>
</dbReference>
<protein>
    <submittedName>
        <fullName evidence="9">Na(+) H(+) antiporter subunit C</fullName>
    </submittedName>
</protein>
<dbReference type="STRING" id="1851544.ODI_03583"/>
<dbReference type="AlphaFoldDB" id="A0A1C3K400"/>
<evidence type="ECO:0000256" key="4">
    <source>
        <dbReference type="ARBA" id="ARBA00022692"/>
    </source>
</evidence>
<evidence type="ECO:0000256" key="6">
    <source>
        <dbReference type="ARBA" id="ARBA00023136"/>
    </source>
</evidence>